<reference evidence="2" key="1">
    <citation type="journal article" date="2023" name="Mol. Biol. Evol.">
        <title>Third-Generation Sequencing Reveals the Adaptive Role of the Epigenome in Three Deep-Sea Polychaetes.</title>
        <authorList>
            <person name="Perez M."/>
            <person name="Aroh O."/>
            <person name="Sun Y."/>
            <person name="Lan Y."/>
            <person name="Juniper S.K."/>
            <person name="Young C.R."/>
            <person name="Angers B."/>
            <person name="Qian P.Y."/>
        </authorList>
    </citation>
    <scope>NUCLEOTIDE SEQUENCE</scope>
    <source>
        <strain evidence="2">P08H-3</strain>
    </source>
</reference>
<gene>
    <name evidence="2" type="ORF">LSH36_122g02008</name>
</gene>
<keyword evidence="3" id="KW-1185">Reference proteome</keyword>
<feature type="compositionally biased region" description="Basic and acidic residues" evidence="1">
    <location>
        <begin position="343"/>
        <end position="354"/>
    </location>
</feature>
<evidence type="ECO:0000313" key="3">
    <source>
        <dbReference type="Proteomes" id="UP001208570"/>
    </source>
</evidence>
<evidence type="ECO:0000256" key="1">
    <source>
        <dbReference type="SAM" id="MobiDB-lite"/>
    </source>
</evidence>
<accession>A0AAD9NA37</accession>
<proteinExistence type="predicted"/>
<feature type="region of interest" description="Disordered" evidence="1">
    <location>
        <begin position="321"/>
        <end position="354"/>
    </location>
</feature>
<comment type="caution">
    <text evidence="2">The sequence shown here is derived from an EMBL/GenBank/DDBJ whole genome shotgun (WGS) entry which is preliminary data.</text>
</comment>
<name>A0AAD9NA37_9ANNE</name>
<dbReference type="AlphaFoldDB" id="A0AAD9NA37"/>
<feature type="region of interest" description="Disordered" evidence="1">
    <location>
        <begin position="166"/>
        <end position="268"/>
    </location>
</feature>
<dbReference type="EMBL" id="JAODUP010000122">
    <property type="protein sequence ID" value="KAK2161033.1"/>
    <property type="molecule type" value="Genomic_DNA"/>
</dbReference>
<protein>
    <submittedName>
        <fullName evidence="2">Uncharacterized protein</fullName>
    </submittedName>
</protein>
<evidence type="ECO:0000313" key="2">
    <source>
        <dbReference type="EMBL" id="KAK2161033.1"/>
    </source>
</evidence>
<feature type="compositionally biased region" description="Low complexity" evidence="1">
    <location>
        <begin position="167"/>
        <end position="185"/>
    </location>
</feature>
<sequence length="354" mass="40193">MEEGYLASHVTDKTGCGSAEIPWLIQRKVGETIRITLLDFGAIMRHEQEKPQDSNCPVVYGYILERSLAINKTLCGSTERRHIVYESSANYIEIHIIPTVGCPDLTPPADAWYKRDGNQATIGCENSDRKWDLVCENNAWSGVVGNCSIVKDILYNTSIFRRKRQASTVSSRRSTLTSLSQVTTTGQKLSTSGKGSRYRPVSYAGVCNHGSQKRERVPYRKSYPSARNSYPRESASRDSNGHYYSHIWETPLPDPKDKEVTASTSQDNEYLTPRVEQMRNSEVIRTPIEEVGDDVEVDDNMSSYYSPNTGHKYYVLDRNITQRRLPSTRRRPKTNIDGGIYLRRRDPEGKSSLY</sequence>
<dbReference type="Proteomes" id="UP001208570">
    <property type="component" value="Unassembled WGS sequence"/>
</dbReference>
<organism evidence="2 3">
    <name type="scientific">Paralvinella palmiformis</name>
    <dbReference type="NCBI Taxonomy" id="53620"/>
    <lineage>
        <taxon>Eukaryota</taxon>
        <taxon>Metazoa</taxon>
        <taxon>Spiralia</taxon>
        <taxon>Lophotrochozoa</taxon>
        <taxon>Annelida</taxon>
        <taxon>Polychaeta</taxon>
        <taxon>Sedentaria</taxon>
        <taxon>Canalipalpata</taxon>
        <taxon>Terebellida</taxon>
        <taxon>Terebelliformia</taxon>
        <taxon>Alvinellidae</taxon>
        <taxon>Paralvinella</taxon>
    </lineage>
</organism>